<evidence type="ECO:0000256" key="13">
    <source>
        <dbReference type="PROSITE-ProRule" id="PRU00175"/>
    </source>
</evidence>
<keyword evidence="6 14" id="KW-0479">Metal-binding</keyword>
<comment type="subcellular location">
    <subcellularLocation>
        <location evidence="2 14">Nucleus</location>
    </subcellularLocation>
</comment>
<comment type="similarity">
    <text evidence="4 14">Belongs to the BRE1 family.</text>
</comment>
<keyword evidence="9 14" id="KW-0862">Zinc</keyword>
<evidence type="ECO:0000256" key="16">
    <source>
        <dbReference type="SAM" id="MobiDB-lite"/>
    </source>
</evidence>
<dbReference type="AlphaFoldDB" id="A0A0D9ZNX0"/>
<evidence type="ECO:0000256" key="12">
    <source>
        <dbReference type="ARBA" id="ARBA00023242"/>
    </source>
</evidence>
<evidence type="ECO:0000256" key="11">
    <source>
        <dbReference type="ARBA" id="ARBA00023054"/>
    </source>
</evidence>
<evidence type="ECO:0000256" key="10">
    <source>
        <dbReference type="ARBA" id="ARBA00022853"/>
    </source>
</evidence>
<dbReference type="HOGENOM" id="CLU_002640_1_0_1"/>
<dbReference type="InterPro" id="IPR001841">
    <property type="entry name" value="Znf_RING"/>
</dbReference>
<dbReference type="InterPro" id="IPR013083">
    <property type="entry name" value="Znf_RING/FYVE/PHD"/>
</dbReference>
<dbReference type="GO" id="GO:0016567">
    <property type="term" value="P:protein ubiquitination"/>
    <property type="evidence" value="ECO:0007669"/>
    <property type="project" value="UniProtKB-UniRule"/>
</dbReference>
<keyword evidence="19" id="KW-1185">Reference proteome</keyword>
<keyword evidence="5 14" id="KW-0808">Transferase</keyword>
<dbReference type="InterPro" id="IPR017907">
    <property type="entry name" value="Znf_RING_CS"/>
</dbReference>
<evidence type="ECO:0000256" key="15">
    <source>
        <dbReference type="SAM" id="Coils"/>
    </source>
</evidence>
<keyword evidence="10 14" id="KW-0156">Chromatin regulator</keyword>
<feature type="coiled-coil region" evidence="15">
    <location>
        <begin position="51"/>
        <end position="78"/>
    </location>
</feature>
<evidence type="ECO:0000313" key="18">
    <source>
        <dbReference type="EnsemblPlants" id="OGLUM04G20800.1"/>
    </source>
</evidence>
<dbReference type="PROSITE" id="PS00518">
    <property type="entry name" value="ZF_RING_1"/>
    <property type="match status" value="1"/>
</dbReference>
<keyword evidence="11 14" id="KW-0175">Coiled coil</keyword>
<evidence type="ECO:0000256" key="4">
    <source>
        <dbReference type="ARBA" id="ARBA00005555"/>
    </source>
</evidence>
<keyword evidence="12 14" id="KW-0539">Nucleus</keyword>
<feature type="coiled-coil region" evidence="15">
    <location>
        <begin position="320"/>
        <end position="347"/>
    </location>
</feature>
<organism evidence="18">
    <name type="scientific">Oryza glumipatula</name>
    <dbReference type="NCBI Taxonomy" id="40148"/>
    <lineage>
        <taxon>Eukaryota</taxon>
        <taxon>Viridiplantae</taxon>
        <taxon>Streptophyta</taxon>
        <taxon>Embryophyta</taxon>
        <taxon>Tracheophyta</taxon>
        <taxon>Spermatophyta</taxon>
        <taxon>Magnoliopsida</taxon>
        <taxon>Liliopsida</taxon>
        <taxon>Poales</taxon>
        <taxon>Poaceae</taxon>
        <taxon>BOP clade</taxon>
        <taxon>Oryzoideae</taxon>
        <taxon>Oryzeae</taxon>
        <taxon>Oryzinae</taxon>
        <taxon>Oryza</taxon>
    </lineage>
</organism>
<evidence type="ECO:0000256" key="2">
    <source>
        <dbReference type="ARBA" id="ARBA00004123"/>
    </source>
</evidence>
<feature type="region of interest" description="Disordered" evidence="16">
    <location>
        <begin position="104"/>
        <end position="127"/>
    </location>
</feature>
<evidence type="ECO:0000259" key="17">
    <source>
        <dbReference type="PROSITE" id="PS50089"/>
    </source>
</evidence>
<dbReference type="PANTHER" id="PTHR23163">
    <property type="entry name" value="RING FINGER PROTEIN-RELATED"/>
    <property type="match status" value="1"/>
</dbReference>
<feature type="region of interest" description="Disordered" evidence="16">
    <location>
        <begin position="1"/>
        <end position="37"/>
    </location>
</feature>
<dbReference type="EnsemblPlants" id="OGLUM04G20800.1">
    <property type="protein sequence ID" value="OGLUM04G20800.1"/>
    <property type="gene ID" value="OGLUM04G20800"/>
</dbReference>
<dbReference type="PANTHER" id="PTHR23163:SF0">
    <property type="entry name" value="E3 UBIQUITIN-PROTEIN LIGASE BRE1"/>
    <property type="match status" value="1"/>
</dbReference>
<comment type="catalytic activity">
    <reaction evidence="1 14">
        <text>S-ubiquitinyl-[E2 ubiquitin-conjugating enzyme]-L-cysteine + [acceptor protein]-L-lysine = [E2 ubiquitin-conjugating enzyme]-L-cysteine + N(6)-ubiquitinyl-[acceptor protein]-L-lysine.</text>
        <dbReference type="EC" id="2.3.2.27"/>
    </reaction>
</comment>
<dbReference type="CDD" id="cd16499">
    <property type="entry name" value="RING-HC_Bre1-like"/>
    <property type="match status" value="1"/>
</dbReference>
<sequence>MGSTGEPDRKRRLSSSVAPGGGAPVSPAKRLAVAPTSEDKKLDFTVLKYKNQKLSEQLEAHKFEYRALENKFAGLKEKQRTHNETLSLVNSSWEQLVADLKSRSFCKSGSPNSSPGSGHNNVQKDGTCAPIERDTLRSLVESGATESSGCLPGCHLGSDAPPLHLSTANALGEELASAASELEETNYKLAALKAQRDNTQGARIPYPTLGNKNMPEDKELISKRLVEIKRLHEERIEILNKIATFQNILMDFKSIRSSKAFQLVNDRLQKSQAELDHYQTLLEKLQVDKDKFVWQERQFNLKVDLAEIPERVSTYCESSIADLKKDIQKLRDEKNMLILKLEEASREPGRNQVITKFKALVSSIPREMGAMQSEMTKHKEASLELNSLRAEVHSLSRILSRKERDNEEASCRSARAGSDITQLQSVISDLKQTNKELKLFADMYKRESTDSREIMESRDREFLEWAHVHALKSSLDESKLEQRVKAANEAEAITQQRLATAEAEIAESGQKLGTSRKYRIMLLNIVSLRTVEVGVTSLLGDLVSLSHMLKSKQEECEAYRVEVECIGQAYEDIQAQNQQLLQQIIERDDDNTKIFMEGVKAKQTQDALHLETYSLRRNLQQESSLMDLYNQKIVSLEDQLKMWSDRVGKLQEDGWQQSVSLSNYQRKLVDVHRDAQKLMQSLDGIQANVGSSRLEVADLLIELEKERFSKKRIEDDLEVMSRKASSLRAKARESAVLEKLRHEVKEYRGILKCGICHDRQKEVVITKCYHLFCNQCIQKSLGNRQRRCPSCSLSFGANDVKPIYI</sequence>
<dbReference type="SMART" id="SM00184">
    <property type="entry name" value="RING"/>
    <property type="match status" value="1"/>
</dbReference>
<dbReference type="SUPFAM" id="SSF57850">
    <property type="entry name" value="RING/U-box"/>
    <property type="match status" value="1"/>
</dbReference>
<dbReference type="GO" id="GO:0005634">
    <property type="term" value="C:nucleus"/>
    <property type="evidence" value="ECO:0007669"/>
    <property type="project" value="UniProtKB-SubCell"/>
</dbReference>
<feature type="compositionally biased region" description="Low complexity" evidence="16">
    <location>
        <begin position="108"/>
        <end position="121"/>
    </location>
</feature>
<evidence type="ECO:0000256" key="5">
    <source>
        <dbReference type="ARBA" id="ARBA00022679"/>
    </source>
</evidence>
<reference evidence="18" key="2">
    <citation type="submission" date="2018-05" db="EMBL/GenBank/DDBJ databases">
        <title>OgluRS3 (Oryza glumaepatula Reference Sequence Version 3).</title>
        <authorList>
            <person name="Zhang J."/>
            <person name="Kudrna D."/>
            <person name="Lee S."/>
            <person name="Talag J."/>
            <person name="Welchert J."/>
            <person name="Wing R.A."/>
        </authorList>
    </citation>
    <scope>NUCLEOTIDE SEQUENCE [LARGE SCALE GENOMIC DNA]</scope>
</reference>
<dbReference type="GO" id="GO:0006325">
    <property type="term" value="P:chromatin organization"/>
    <property type="evidence" value="ECO:0007669"/>
    <property type="project" value="UniProtKB-KW"/>
</dbReference>
<evidence type="ECO:0000256" key="3">
    <source>
        <dbReference type="ARBA" id="ARBA00004906"/>
    </source>
</evidence>
<keyword evidence="7 13" id="KW-0863">Zinc-finger</keyword>
<feature type="coiled-coil region" evidence="15">
    <location>
        <begin position="371"/>
        <end position="405"/>
    </location>
</feature>
<dbReference type="Pfam" id="PF13923">
    <property type="entry name" value="zf-C3HC4_2"/>
    <property type="match status" value="1"/>
</dbReference>
<evidence type="ECO:0000256" key="9">
    <source>
        <dbReference type="ARBA" id="ARBA00022833"/>
    </source>
</evidence>
<dbReference type="Gene3D" id="3.30.40.10">
    <property type="entry name" value="Zinc/RING finger domain, C3HC4 (zinc finger)"/>
    <property type="match status" value="1"/>
</dbReference>
<feature type="coiled-coil region" evidence="15">
    <location>
        <begin position="619"/>
        <end position="653"/>
    </location>
</feature>
<keyword evidence="8 14" id="KW-0833">Ubl conjugation pathway</keyword>
<comment type="pathway">
    <text evidence="3 14">Protein modification; protein ubiquitination.</text>
</comment>
<dbReference type="GO" id="GO:0061630">
    <property type="term" value="F:ubiquitin protein ligase activity"/>
    <property type="evidence" value="ECO:0007669"/>
    <property type="project" value="UniProtKB-EC"/>
</dbReference>
<dbReference type="eggNOG" id="KOG0978">
    <property type="taxonomic scope" value="Eukaryota"/>
</dbReference>
<dbReference type="Proteomes" id="UP000026961">
    <property type="component" value="Chromosome 4"/>
</dbReference>
<evidence type="ECO:0000313" key="19">
    <source>
        <dbReference type="Proteomes" id="UP000026961"/>
    </source>
</evidence>
<dbReference type="Gramene" id="OGLUM04G20800.1">
    <property type="protein sequence ID" value="OGLUM04G20800.1"/>
    <property type="gene ID" value="OGLUM04G20800"/>
</dbReference>
<accession>A0A0D9ZNX0</accession>
<proteinExistence type="inferred from homology"/>
<evidence type="ECO:0000256" key="1">
    <source>
        <dbReference type="ARBA" id="ARBA00000900"/>
    </source>
</evidence>
<evidence type="ECO:0000256" key="6">
    <source>
        <dbReference type="ARBA" id="ARBA00022723"/>
    </source>
</evidence>
<dbReference type="UniPathway" id="UPA00143"/>
<dbReference type="STRING" id="40148.A0A0D9ZNX0"/>
<protein>
    <recommendedName>
        <fullName evidence="14">E3 ubiquitin protein ligase</fullName>
        <ecNumber evidence="14">2.3.2.27</ecNumber>
    </recommendedName>
</protein>
<feature type="domain" description="RING-type" evidence="17">
    <location>
        <begin position="753"/>
        <end position="792"/>
    </location>
</feature>
<evidence type="ECO:0000256" key="7">
    <source>
        <dbReference type="ARBA" id="ARBA00022771"/>
    </source>
</evidence>
<name>A0A0D9ZNX0_9ORYZ</name>
<dbReference type="PROSITE" id="PS50089">
    <property type="entry name" value="ZF_RING_2"/>
    <property type="match status" value="1"/>
</dbReference>
<evidence type="ECO:0000256" key="8">
    <source>
        <dbReference type="ARBA" id="ARBA00022786"/>
    </source>
</evidence>
<evidence type="ECO:0000256" key="14">
    <source>
        <dbReference type="RuleBase" id="RU365038"/>
    </source>
</evidence>
<dbReference type="EC" id="2.3.2.27" evidence="14"/>
<dbReference type="InterPro" id="IPR013956">
    <property type="entry name" value="E3_ubiquit_lig_Bre1"/>
</dbReference>
<reference evidence="18" key="1">
    <citation type="submission" date="2015-04" db="UniProtKB">
        <authorList>
            <consortium name="EnsemblPlants"/>
        </authorList>
    </citation>
    <scope>IDENTIFICATION</scope>
</reference>
<dbReference type="GO" id="GO:0008270">
    <property type="term" value="F:zinc ion binding"/>
    <property type="evidence" value="ECO:0007669"/>
    <property type="project" value="UniProtKB-KW"/>
</dbReference>
<dbReference type="GO" id="GO:0033503">
    <property type="term" value="C:HULC complex"/>
    <property type="evidence" value="ECO:0007669"/>
    <property type="project" value="TreeGrafter"/>
</dbReference>